<protein>
    <recommendedName>
        <fullName evidence="5">Tetratricopeptide repeat protein</fullName>
    </recommendedName>
</protein>
<keyword evidence="2" id="KW-0472">Membrane</keyword>
<dbReference type="STRING" id="204669.Acid345_0780"/>
<feature type="transmembrane region" description="Helical" evidence="2">
    <location>
        <begin position="367"/>
        <end position="388"/>
    </location>
</feature>
<feature type="transmembrane region" description="Helical" evidence="2">
    <location>
        <begin position="133"/>
        <end position="151"/>
    </location>
</feature>
<evidence type="ECO:0008006" key="5">
    <source>
        <dbReference type="Google" id="ProtNLM"/>
    </source>
</evidence>
<feature type="transmembrane region" description="Helical" evidence="2">
    <location>
        <begin position="106"/>
        <end position="127"/>
    </location>
</feature>
<name>Q1ITL5_KORVE</name>
<evidence type="ECO:0000256" key="1">
    <source>
        <dbReference type="SAM" id="MobiDB-lite"/>
    </source>
</evidence>
<accession>Q1ITL5</accession>
<dbReference type="SUPFAM" id="SSF48452">
    <property type="entry name" value="TPR-like"/>
    <property type="match status" value="1"/>
</dbReference>
<dbReference type="EnsemblBacteria" id="ABF39785">
    <property type="protein sequence ID" value="ABF39785"/>
    <property type="gene ID" value="Acid345_0780"/>
</dbReference>
<evidence type="ECO:0000256" key="2">
    <source>
        <dbReference type="SAM" id="Phobius"/>
    </source>
</evidence>
<keyword evidence="4" id="KW-1185">Reference proteome</keyword>
<dbReference type="OrthoDB" id="103336at2"/>
<feature type="region of interest" description="Disordered" evidence="1">
    <location>
        <begin position="711"/>
        <end position="746"/>
    </location>
</feature>
<feature type="transmembrane region" description="Helical" evidence="2">
    <location>
        <begin position="292"/>
        <end position="309"/>
    </location>
</feature>
<dbReference type="eggNOG" id="COG0457">
    <property type="taxonomic scope" value="Bacteria"/>
</dbReference>
<organism evidence="3 4">
    <name type="scientific">Koribacter versatilis (strain Ellin345)</name>
    <dbReference type="NCBI Taxonomy" id="204669"/>
    <lineage>
        <taxon>Bacteria</taxon>
        <taxon>Pseudomonadati</taxon>
        <taxon>Acidobacteriota</taxon>
        <taxon>Terriglobia</taxon>
        <taxon>Terriglobales</taxon>
        <taxon>Candidatus Korobacteraceae</taxon>
        <taxon>Candidatus Korobacter</taxon>
    </lineage>
</organism>
<gene>
    <name evidence="3" type="ordered locus">Acid345_0780</name>
</gene>
<dbReference type="InterPro" id="IPR011990">
    <property type="entry name" value="TPR-like_helical_dom_sf"/>
</dbReference>
<dbReference type="HOGENOM" id="CLU_372469_0_0_0"/>
<reference evidence="3 4" key="1">
    <citation type="journal article" date="2009" name="Appl. Environ. Microbiol.">
        <title>Three genomes from the phylum Acidobacteria provide insight into the lifestyles of these microorganisms in soils.</title>
        <authorList>
            <person name="Ward N.L."/>
            <person name="Challacombe J.F."/>
            <person name="Janssen P.H."/>
            <person name="Henrissat B."/>
            <person name="Coutinho P.M."/>
            <person name="Wu M."/>
            <person name="Xie G."/>
            <person name="Haft D.H."/>
            <person name="Sait M."/>
            <person name="Badger J."/>
            <person name="Barabote R.D."/>
            <person name="Bradley B."/>
            <person name="Brettin T.S."/>
            <person name="Brinkac L.M."/>
            <person name="Bruce D."/>
            <person name="Creasy T."/>
            <person name="Daugherty S.C."/>
            <person name="Davidsen T.M."/>
            <person name="DeBoy R.T."/>
            <person name="Detter J.C."/>
            <person name="Dodson R.J."/>
            <person name="Durkin A.S."/>
            <person name="Ganapathy A."/>
            <person name="Gwinn-Giglio M."/>
            <person name="Han C.S."/>
            <person name="Khouri H."/>
            <person name="Kiss H."/>
            <person name="Kothari S.P."/>
            <person name="Madupu R."/>
            <person name="Nelson K.E."/>
            <person name="Nelson W.C."/>
            <person name="Paulsen I."/>
            <person name="Penn K."/>
            <person name="Ren Q."/>
            <person name="Rosovitz M.J."/>
            <person name="Selengut J.D."/>
            <person name="Shrivastava S."/>
            <person name="Sullivan S.A."/>
            <person name="Tapia R."/>
            <person name="Thompson L.S."/>
            <person name="Watkins K.L."/>
            <person name="Yang Q."/>
            <person name="Yu C."/>
            <person name="Zafar N."/>
            <person name="Zhou L."/>
            <person name="Kuske C.R."/>
        </authorList>
    </citation>
    <scope>NUCLEOTIDE SEQUENCE [LARGE SCALE GENOMIC DNA]</scope>
    <source>
        <strain evidence="3 4">Ellin345</strain>
    </source>
</reference>
<feature type="transmembrane region" description="Helical" evidence="2">
    <location>
        <begin position="156"/>
        <end position="173"/>
    </location>
</feature>
<feature type="transmembrane region" description="Helical" evidence="2">
    <location>
        <begin position="231"/>
        <end position="249"/>
    </location>
</feature>
<evidence type="ECO:0000313" key="3">
    <source>
        <dbReference type="EMBL" id="ABF39785.1"/>
    </source>
</evidence>
<keyword evidence="2" id="KW-1133">Transmembrane helix</keyword>
<dbReference type="Proteomes" id="UP000002432">
    <property type="component" value="Chromosome"/>
</dbReference>
<feature type="transmembrane region" description="Helical" evidence="2">
    <location>
        <begin position="179"/>
        <end position="210"/>
    </location>
</feature>
<dbReference type="EMBL" id="CP000360">
    <property type="protein sequence ID" value="ABF39785.1"/>
    <property type="molecule type" value="Genomic_DNA"/>
</dbReference>
<feature type="transmembrane region" description="Helical" evidence="2">
    <location>
        <begin position="316"/>
        <end position="347"/>
    </location>
</feature>
<dbReference type="KEGG" id="aba:Acid345_0780"/>
<keyword evidence="2" id="KW-0812">Transmembrane</keyword>
<dbReference type="Gene3D" id="1.25.40.10">
    <property type="entry name" value="Tetratricopeptide repeat domain"/>
    <property type="match status" value="1"/>
</dbReference>
<evidence type="ECO:0000313" key="4">
    <source>
        <dbReference type="Proteomes" id="UP000002432"/>
    </source>
</evidence>
<sequence>MGLRLDFVDDFLVSSMPSNVASQSASPPRGESVRYWIAVGLALSYAFFAGLKTAADPDLGWQLAAGRWMLEHHQILRTDVFTYTGFGREWIYPALSQIFEYLLYRIGSYSLLSWTAAVGCVATVALLLHGARFATAIIAILAIPLLAARCVMRAELFSVILFAAFVSILWNFHRSRRGLLWILPLLMALWVNLHLGFLAGFGMCAAYVLLEIGELFTLQKRSDALSRLRSAAPWLLATIPATLLNPWGWRVYAGMFRLMPTGTNPFILELMRVRVNSTTAMQAFAWRDYESAFFWFLAIAAICTVAALMQRRFAEAVILVGSVYAAVHASRFVAMFAIIVVVIGGSVFTDWVPHVSRFSRRGDFPDISTKAATIVLVLSAFLVAVRISDLVTNRFYLRTPGQYSVFGAGAPIRFPAGAADFIVRNHLPANVFNDYNSGGFLMGKLAPEYRLYLDGRGELEPGLYVHAQQLLTQSLDSQDWQREVASRHINTVVVSLDREYGMGLASLNKFCNSPGWKPAYLDPFGAVFVNMGAPPSGSPESAAFALSGVAGFPKGEWEETQLDCSQVRFDAPPTGDSFRARADRFNYLLNSAAILIVLDRTAEALSALQSAEAVESQNAFLHYAKGAALLQSGRWNESESSLHTAVNLGSDEAASALARAYDQQGRYPDEVAVLHLAASRAPQPSWFYLKLGLAELAQNHAREALDGFHNAEREDPFNGGDDAGTGYHSQLAEGHARAEALLQSQR</sequence>
<feature type="transmembrane region" description="Helical" evidence="2">
    <location>
        <begin position="33"/>
        <end position="51"/>
    </location>
</feature>
<dbReference type="RefSeq" id="WP_011521587.1">
    <property type="nucleotide sequence ID" value="NC_008009.1"/>
</dbReference>
<dbReference type="AlphaFoldDB" id="Q1ITL5"/>
<proteinExistence type="predicted"/>